<accession>W4G696</accession>
<sequence>MASANLRATWCRWVLRRRHARKHRATRRLWPCCPRRLATWRTFDVAAQERNVRESKPRSVRARSASMSAHMSWYLSSRATSSAGVSELKCLRASSRREFTVETDVDGKNKTCESREGWATAWWMRRWWARSSAMESGSMSSTYS</sequence>
<protein>
    <submittedName>
        <fullName evidence="1">Uncharacterized protein</fullName>
    </submittedName>
</protein>
<organism evidence="1">
    <name type="scientific">Aphanomyces astaci</name>
    <name type="common">Crayfish plague agent</name>
    <dbReference type="NCBI Taxonomy" id="112090"/>
    <lineage>
        <taxon>Eukaryota</taxon>
        <taxon>Sar</taxon>
        <taxon>Stramenopiles</taxon>
        <taxon>Oomycota</taxon>
        <taxon>Saprolegniomycetes</taxon>
        <taxon>Saprolegniales</taxon>
        <taxon>Verrucalvaceae</taxon>
        <taxon>Aphanomyces</taxon>
    </lineage>
</organism>
<proteinExistence type="predicted"/>
<dbReference type="RefSeq" id="XP_009835903.1">
    <property type="nucleotide sequence ID" value="XM_009837601.1"/>
</dbReference>
<evidence type="ECO:0000313" key="1">
    <source>
        <dbReference type="EMBL" id="ETV74816.1"/>
    </source>
</evidence>
<dbReference type="VEuPathDB" id="FungiDB:H257_10877"/>
<dbReference type="EMBL" id="KI913143">
    <property type="protein sequence ID" value="ETV74816.1"/>
    <property type="molecule type" value="Genomic_DNA"/>
</dbReference>
<gene>
    <name evidence="1" type="ORF">H257_10877</name>
</gene>
<reference evidence="1" key="1">
    <citation type="submission" date="2013-12" db="EMBL/GenBank/DDBJ databases">
        <title>The Genome Sequence of Aphanomyces astaci APO3.</title>
        <authorList>
            <consortium name="The Broad Institute Genomics Platform"/>
            <person name="Russ C."/>
            <person name="Tyler B."/>
            <person name="van West P."/>
            <person name="Dieguez-Uribeondo J."/>
            <person name="Young S.K."/>
            <person name="Zeng Q."/>
            <person name="Gargeya S."/>
            <person name="Fitzgerald M."/>
            <person name="Abouelleil A."/>
            <person name="Alvarado L."/>
            <person name="Chapman S.B."/>
            <person name="Gainer-Dewar J."/>
            <person name="Goldberg J."/>
            <person name="Griggs A."/>
            <person name="Gujja S."/>
            <person name="Hansen M."/>
            <person name="Howarth C."/>
            <person name="Imamovic A."/>
            <person name="Ireland A."/>
            <person name="Larimer J."/>
            <person name="McCowan C."/>
            <person name="Murphy C."/>
            <person name="Pearson M."/>
            <person name="Poon T.W."/>
            <person name="Priest M."/>
            <person name="Roberts A."/>
            <person name="Saif S."/>
            <person name="Shea T."/>
            <person name="Sykes S."/>
            <person name="Wortman J."/>
            <person name="Nusbaum C."/>
            <person name="Birren B."/>
        </authorList>
    </citation>
    <scope>NUCLEOTIDE SEQUENCE [LARGE SCALE GENOMIC DNA]</scope>
    <source>
        <strain evidence="1">APO3</strain>
    </source>
</reference>
<name>W4G696_APHAT</name>
<dbReference type="GeneID" id="20812873"/>
<dbReference type="AlphaFoldDB" id="W4G696"/>